<dbReference type="GO" id="GO:0046872">
    <property type="term" value="F:metal ion binding"/>
    <property type="evidence" value="ECO:0007669"/>
    <property type="project" value="UniProtKB-KW"/>
</dbReference>
<feature type="domain" description="Reverse transcriptase/retrotransposon-derived protein RNase H-like" evidence="16">
    <location>
        <begin position="636"/>
        <end position="697"/>
    </location>
</feature>
<evidence type="ECO:0000256" key="2">
    <source>
        <dbReference type="ARBA" id="ARBA00005156"/>
    </source>
</evidence>
<dbReference type="NCBIfam" id="TIGR00322">
    <property type="entry name" value="diphth2_R"/>
    <property type="match status" value="2"/>
</dbReference>
<keyword evidence="11" id="KW-0695">RNA-directed DNA polymerase</keyword>
<evidence type="ECO:0000259" key="16">
    <source>
        <dbReference type="Pfam" id="PF17919"/>
    </source>
</evidence>
<proteinExistence type="inferred from homology"/>
<keyword evidence="6" id="KW-0548">Nucleotidyltransferase</keyword>
<dbReference type="InterPro" id="IPR043502">
    <property type="entry name" value="DNA/RNA_pol_sf"/>
</dbReference>
<evidence type="ECO:0000256" key="14">
    <source>
        <dbReference type="SAM" id="MobiDB-lite"/>
    </source>
</evidence>
<protein>
    <recommendedName>
        <fullName evidence="19">Reverse transcriptase</fullName>
    </recommendedName>
</protein>
<dbReference type="InterPro" id="IPR041577">
    <property type="entry name" value="RT_RNaseH_2"/>
</dbReference>
<evidence type="ECO:0000256" key="8">
    <source>
        <dbReference type="ARBA" id="ARBA00022723"/>
    </source>
</evidence>
<evidence type="ECO:0000256" key="13">
    <source>
        <dbReference type="ARBA" id="ARBA00023014"/>
    </source>
</evidence>
<reference evidence="17 18" key="1">
    <citation type="submission" date="2024-02" db="EMBL/GenBank/DDBJ databases">
        <title>High-quality chromosome-scale genome assembly of Pensacola bahiagrass (Paspalum notatum Flugge var. saurae).</title>
        <authorList>
            <person name="Vega J.M."/>
            <person name="Podio M."/>
            <person name="Orjuela J."/>
            <person name="Siena L.A."/>
            <person name="Pessino S.C."/>
            <person name="Combes M.C."/>
            <person name="Mariac C."/>
            <person name="Albertini E."/>
            <person name="Pupilli F."/>
            <person name="Ortiz J.P.A."/>
            <person name="Leblanc O."/>
        </authorList>
    </citation>
    <scope>NUCLEOTIDE SEQUENCE [LARGE SCALE GENOMIC DNA]</scope>
    <source>
        <strain evidence="17">R1</strain>
        <tissue evidence="17">Leaf</tissue>
    </source>
</reference>
<evidence type="ECO:0000256" key="10">
    <source>
        <dbReference type="ARBA" id="ARBA00022801"/>
    </source>
</evidence>
<keyword evidence="12" id="KW-0408">Iron</keyword>
<dbReference type="FunFam" id="3.30.70.270:FF:000003">
    <property type="entry name" value="Transposon Ty3-G Gag-Pol polyprotein"/>
    <property type="match status" value="1"/>
</dbReference>
<dbReference type="Gene3D" id="3.40.50.11860">
    <property type="entry name" value="Diphthamide synthesis DPH1/DPH2 domain 3"/>
    <property type="match status" value="1"/>
</dbReference>
<dbReference type="InterPro" id="IPR043128">
    <property type="entry name" value="Rev_trsase/Diguanyl_cyclase"/>
</dbReference>
<comment type="similarity">
    <text evidence="3">Belongs to the DPH1/DPH2 family. DPH2 subfamily.</text>
</comment>
<evidence type="ECO:0000256" key="9">
    <source>
        <dbReference type="ARBA" id="ARBA00022759"/>
    </source>
</evidence>
<evidence type="ECO:0000256" key="3">
    <source>
        <dbReference type="ARBA" id="ARBA00006179"/>
    </source>
</evidence>
<accession>A0AAQ3PJ50</accession>
<dbReference type="GO" id="GO:0051536">
    <property type="term" value="F:iron-sulfur cluster binding"/>
    <property type="evidence" value="ECO:0007669"/>
    <property type="project" value="UniProtKB-KW"/>
</dbReference>
<dbReference type="GO" id="GO:0017183">
    <property type="term" value="P:protein histidyl modification to diphthamide"/>
    <property type="evidence" value="ECO:0007669"/>
    <property type="project" value="InterPro"/>
</dbReference>
<keyword evidence="9" id="KW-0255">Endonuclease</keyword>
<evidence type="ECO:0000256" key="12">
    <source>
        <dbReference type="ARBA" id="ARBA00023004"/>
    </source>
</evidence>
<dbReference type="GO" id="GO:0008233">
    <property type="term" value="F:peptidase activity"/>
    <property type="evidence" value="ECO:0007669"/>
    <property type="project" value="UniProtKB-KW"/>
</dbReference>
<evidence type="ECO:0000256" key="7">
    <source>
        <dbReference type="ARBA" id="ARBA00022722"/>
    </source>
</evidence>
<evidence type="ECO:0000313" key="17">
    <source>
        <dbReference type="EMBL" id="WVZ52904.1"/>
    </source>
</evidence>
<dbReference type="FunFam" id="3.40.50.11860:FF:000001">
    <property type="entry name" value="2-(3-amino-3-carboxypropyl)histidine synthase subunit 2"/>
    <property type="match status" value="1"/>
</dbReference>
<dbReference type="InterPro" id="IPR016435">
    <property type="entry name" value="DPH1/DPH2"/>
</dbReference>
<keyword evidence="5" id="KW-0808">Transferase</keyword>
<dbReference type="GO" id="GO:0006508">
    <property type="term" value="P:proteolysis"/>
    <property type="evidence" value="ECO:0007669"/>
    <property type="project" value="UniProtKB-KW"/>
</dbReference>
<dbReference type="InterPro" id="IPR000477">
    <property type="entry name" value="RT_dom"/>
</dbReference>
<dbReference type="CDD" id="cd01647">
    <property type="entry name" value="RT_LTR"/>
    <property type="match status" value="1"/>
</dbReference>
<dbReference type="Pfam" id="PF17919">
    <property type="entry name" value="RT_RNaseH_2"/>
    <property type="match status" value="1"/>
</dbReference>
<keyword evidence="18" id="KW-1185">Reference proteome</keyword>
<gene>
    <name evidence="17" type="ORF">U9M48_003906</name>
</gene>
<feature type="region of interest" description="Disordered" evidence="14">
    <location>
        <begin position="291"/>
        <end position="319"/>
    </location>
</feature>
<keyword evidence="7" id="KW-0540">Nuclease</keyword>
<evidence type="ECO:0000259" key="15">
    <source>
        <dbReference type="Pfam" id="PF00078"/>
    </source>
</evidence>
<sequence>MEADIGSRYEIRRTAEFLRAAAYSRVALQFPDEMLKDASSVARLLRRELASGGGVRLFVMADTAYNSCCVDEVGASHIDAQCVVSYGLEYAYALDDLRQAFEESCKSSSCNPEVQYADILCSVMSPSSSATEEHKCPESTGTSYNGHFSTFPDNRCSTESSSFTHKYILGGVTWNISVQEKMEEFLIFWIGQDNSAFANIVLTFNKCEIVRYDAMENQLSTDVSHLMKILRRRYYLVEKAKDVNIIGILVGTLGVDRRRQGLRFNCDEKYSRGHNRVCKQLFRSSATPAIRTTMRKKSLPPPRKPTKRPLRSYPRTPSRASAPAALCKFPCVGAQPSRTRCSTRLVAQLRLEEAARRTGGVFRRRRGMHATVANGEHVPCPGVFHEAAFSIHGERFREDLFVLPLAGYDVAPGGWLLWVMCSGFRLPHHGILAERPQGPVASGDPVIPRLQAVHSDDLLDAVLQEFDDLFGEPKGPPPALSRDHRIHLRPGAVPVADVHKTAFRTHDGLYEFLVMPFGLTNAPATFQALMNEVLRPYLQRFVLVFFDDILIYSRTWSEHLHHVRVVFQALRAASLVLKKSKCRFGEASMSYLGHVISHDGVAMDAGKVQAVTDWPVPRSVRALRGFLGLAGYYRKYCDASGAGCGAVLHQGEGPVAFFSRPMAPRHRGLAAYERELIGLVQAVRHWRPYLWGRPFKVRTDHYSLKFLLDQRLATIPQHHWVSKLLGFDFSVEYKPGPGYLQIIEQTKELIKATGKKSYTLVMGRPNSAKLANFPEHEVFVYVSCAQTALLDSKDFLAPVITPFEAVLAFSRGREWTGEYLLDFKDLISSEKQEIASTTEKARFSFIKENEEQSETALALAEVAERALNIKTQHNDTILYQGGAISSIDYLKARSYRGLTEEYEDPAPDSILVGRTGRAADYRKAIRDRERASIS</sequence>
<dbReference type="InterPro" id="IPR042265">
    <property type="entry name" value="DPH1/DPH2_3"/>
</dbReference>
<dbReference type="InterPro" id="IPR042263">
    <property type="entry name" value="DPH1/DPH2_1"/>
</dbReference>
<evidence type="ECO:0000256" key="5">
    <source>
        <dbReference type="ARBA" id="ARBA00022679"/>
    </source>
</evidence>
<dbReference type="PANTHER" id="PTHR10762">
    <property type="entry name" value="DIPHTHAMIDE BIOSYNTHESIS PROTEIN"/>
    <property type="match status" value="1"/>
</dbReference>
<evidence type="ECO:0008006" key="19">
    <source>
        <dbReference type="Google" id="ProtNLM"/>
    </source>
</evidence>
<dbReference type="Pfam" id="PF00078">
    <property type="entry name" value="RVT_1"/>
    <property type="match status" value="1"/>
</dbReference>
<evidence type="ECO:0000256" key="11">
    <source>
        <dbReference type="ARBA" id="ARBA00022918"/>
    </source>
</evidence>
<keyword evidence="8" id="KW-0479">Metal-binding</keyword>
<dbReference type="PANTHER" id="PTHR10762:SF2">
    <property type="entry name" value="2-(3-AMINO-3-CARBOXYPROPYL)HISTIDINE SYNTHASE SUBUNIT 2"/>
    <property type="match status" value="1"/>
</dbReference>
<feature type="domain" description="Reverse transcriptase" evidence="15">
    <location>
        <begin position="501"/>
        <end position="596"/>
    </location>
</feature>
<keyword evidence="13" id="KW-0411">Iron-sulfur</keyword>
<evidence type="ECO:0000256" key="4">
    <source>
        <dbReference type="ARBA" id="ARBA00022670"/>
    </source>
</evidence>
<evidence type="ECO:0000313" key="18">
    <source>
        <dbReference type="Proteomes" id="UP001341281"/>
    </source>
</evidence>
<evidence type="ECO:0000256" key="1">
    <source>
        <dbReference type="ARBA" id="ARBA00001966"/>
    </source>
</evidence>
<dbReference type="CDD" id="cd00303">
    <property type="entry name" value="retropepsin_like"/>
    <property type="match status" value="1"/>
</dbReference>
<dbReference type="GO" id="GO:0090560">
    <property type="term" value="F:2-(3-amino-3-carboxypropyl)histidine synthase activity"/>
    <property type="evidence" value="ECO:0007669"/>
    <property type="project" value="InterPro"/>
</dbReference>
<organism evidence="17 18">
    <name type="scientific">Paspalum notatum var. saurae</name>
    <dbReference type="NCBI Taxonomy" id="547442"/>
    <lineage>
        <taxon>Eukaryota</taxon>
        <taxon>Viridiplantae</taxon>
        <taxon>Streptophyta</taxon>
        <taxon>Embryophyta</taxon>
        <taxon>Tracheophyta</taxon>
        <taxon>Spermatophyta</taxon>
        <taxon>Magnoliopsida</taxon>
        <taxon>Liliopsida</taxon>
        <taxon>Poales</taxon>
        <taxon>Poaceae</taxon>
        <taxon>PACMAD clade</taxon>
        <taxon>Panicoideae</taxon>
        <taxon>Andropogonodae</taxon>
        <taxon>Paspaleae</taxon>
        <taxon>Paspalinae</taxon>
        <taxon>Paspalum</taxon>
    </lineage>
</organism>
<dbReference type="GO" id="GO:0003964">
    <property type="term" value="F:RNA-directed DNA polymerase activity"/>
    <property type="evidence" value="ECO:0007669"/>
    <property type="project" value="UniProtKB-KW"/>
</dbReference>
<comment type="pathway">
    <text evidence="2">Protein modification; peptidyl-diphthamide biosynthesis.</text>
</comment>
<feature type="compositionally biased region" description="Basic residues" evidence="14">
    <location>
        <begin position="293"/>
        <end position="310"/>
    </location>
</feature>
<keyword evidence="10" id="KW-0378">Hydrolase</keyword>
<dbReference type="Gene3D" id="3.40.50.11840">
    <property type="entry name" value="Diphthamide synthesis DPH1/DPH2 domain 1"/>
    <property type="match status" value="1"/>
</dbReference>
<evidence type="ECO:0000256" key="6">
    <source>
        <dbReference type="ARBA" id="ARBA00022695"/>
    </source>
</evidence>
<dbReference type="GO" id="GO:0004519">
    <property type="term" value="F:endonuclease activity"/>
    <property type="evidence" value="ECO:0007669"/>
    <property type="project" value="UniProtKB-KW"/>
</dbReference>
<dbReference type="FunFam" id="3.10.10.10:FF:000007">
    <property type="entry name" value="Retrovirus-related Pol polyprotein from transposon 17.6-like Protein"/>
    <property type="match status" value="1"/>
</dbReference>
<dbReference type="SUPFAM" id="SSF56672">
    <property type="entry name" value="DNA/RNA polymerases"/>
    <property type="match status" value="1"/>
</dbReference>
<name>A0AAQ3PJ50_PASNO</name>
<dbReference type="SFLD" id="SFLDS00032">
    <property type="entry name" value="Radical_SAM_3-amino-3-carboxyp"/>
    <property type="match status" value="2"/>
</dbReference>
<dbReference type="Pfam" id="PF01866">
    <property type="entry name" value="Diphthamide_syn"/>
    <property type="match status" value="2"/>
</dbReference>
<dbReference type="AlphaFoldDB" id="A0AAQ3PJ50"/>
<dbReference type="Gene3D" id="3.30.70.270">
    <property type="match status" value="2"/>
</dbReference>
<dbReference type="Proteomes" id="UP001341281">
    <property type="component" value="Chromosome 01"/>
</dbReference>
<dbReference type="Gene3D" id="3.10.10.10">
    <property type="entry name" value="HIV Type 1 Reverse Transcriptase, subunit A, domain 1"/>
    <property type="match status" value="1"/>
</dbReference>
<comment type="cofactor">
    <cofactor evidence="1">
        <name>[4Fe-4S] cluster</name>
        <dbReference type="ChEBI" id="CHEBI:49883"/>
    </cofactor>
</comment>
<keyword evidence="4" id="KW-0645">Protease</keyword>
<dbReference type="EMBL" id="CP144745">
    <property type="protein sequence ID" value="WVZ52904.1"/>
    <property type="molecule type" value="Genomic_DNA"/>
</dbReference>
<dbReference type="CDD" id="cd09274">
    <property type="entry name" value="RNase_HI_RT_Ty3"/>
    <property type="match status" value="1"/>
</dbReference>